<proteinExistence type="inferred from homology"/>
<organism evidence="2 3">
    <name type="scientific">Recurvomyces mirabilis</name>
    <dbReference type="NCBI Taxonomy" id="574656"/>
    <lineage>
        <taxon>Eukaryota</taxon>
        <taxon>Fungi</taxon>
        <taxon>Dikarya</taxon>
        <taxon>Ascomycota</taxon>
        <taxon>Pezizomycotina</taxon>
        <taxon>Dothideomycetes</taxon>
        <taxon>Dothideomycetidae</taxon>
        <taxon>Mycosphaerellales</taxon>
        <taxon>Teratosphaeriaceae</taxon>
        <taxon>Recurvomyces</taxon>
    </lineage>
</organism>
<evidence type="ECO:0000256" key="1">
    <source>
        <dbReference type="ARBA" id="ARBA00006315"/>
    </source>
</evidence>
<sequence length="338" mass="36847">MASKQVIREDTHAGSWYSASKPQLNSQLDGWLAGVNTPVKCIGPRSEGQTISNFPVAGARVIIAPHAGYSYSGPAAAWAYKSWDVSKAKRIFLLGPSHHHYLTKAALTRCTHYATPLGNLPIDRATTEGLHQSGMFEWMSQSVDEDEHSLEMHLPYIYKMLSKTFGDDPSAFPLLTPIMIGNASMTTEAQLGRLLAPYLADPTTAFIISSDFAHWGLRFRYTFYRSPGSPSQHLKANSKTPTSPPIHESIKEVDFECMGACESGSHIAWLEALQDTANTVCGRHPIGVVMAAVEEVRKSSGGADQGLGGFKFVRYERSSEVEKVGESSVSYASAFAVI</sequence>
<dbReference type="Pfam" id="PF01875">
    <property type="entry name" value="Memo"/>
    <property type="match status" value="1"/>
</dbReference>
<comment type="caution">
    <text evidence="2">The sequence shown here is derived from an EMBL/GenBank/DDBJ whole genome shotgun (WGS) entry which is preliminary data.</text>
</comment>
<comment type="similarity">
    <text evidence="1">Belongs to the MEMO1 family.</text>
</comment>
<dbReference type="PANTHER" id="PTHR11060">
    <property type="entry name" value="PROTEIN MEMO1"/>
    <property type="match status" value="1"/>
</dbReference>
<dbReference type="HAMAP" id="MF_00055">
    <property type="entry name" value="MEMO1"/>
    <property type="match status" value="1"/>
</dbReference>
<reference evidence="2" key="1">
    <citation type="submission" date="2023-07" db="EMBL/GenBank/DDBJ databases">
        <title>Black Yeasts Isolated from many extreme environments.</title>
        <authorList>
            <person name="Coleine C."/>
            <person name="Stajich J.E."/>
            <person name="Selbmann L."/>
        </authorList>
    </citation>
    <scope>NUCLEOTIDE SEQUENCE</scope>
    <source>
        <strain evidence="2">CCFEE 5485</strain>
    </source>
</reference>
<dbReference type="NCBIfam" id="TIGR04336">
    <property type="entry name" value="AmmeMemoSam_B"/>
    <property type="match status" value="1"/>
</dbReference>
<dbReference type="EMBL" id="JAUTXT010000015">
    <property type="protein sequence ID" value="KAK3675221.1"/>
    <property type="molecule type" value="Genomic_DNA"/>
</dbReference>
<name>A0AAE0WNT9_9PEZI</name>
<dbReference type="PANTHER" id="PTHR11060:SF0">
    <property type="entry name" value="PROTEIN MEMO1"/>
    <property type="match status" value="1"/>
</dbReference>
<accession>A0AAE0WNT9</accession>
<dbReference type="CDD" id="cd07361">
    <property type="entry name" value="MEMO_like"/>
    <property type="match status" value="1"/>
</dbReference>
<dbReference type="Proteomes" id="UP001274830">
    <property type="component" value="Unassembled WGS sequence"/>
</dbReference>
<dbReference type="AlphaFoldDB" id="A0AAE0WNT9"/>
<evidence type="ECO:0000313" key="3">
    <source>
        <dbReference type="Proteomes" id="UP001274830"/>
    </source>
</evidence>
<protein>
    <submittedName>
        <fullName evidence="2">Uncharacterized protein</fullName>
    </submittedName>
</protein>
<keyword evidence="3" id="KW-1185">Reference proteome</keyword>
<dbReference type="InterPro" id="IPR002737">
    <property type="entry name" value="MEMO1_fam"/>
</dbReference>
<evidence type="ECO:0000313" key="2">
    <source>
        <dbReference type="EMBL" id="KAK3675221.1"/>
    </source>
</evidence>
<dbReference type="Gene3D" id="3.40.830.10">
    <property type="entry name" value="LigB-like"/>
    <property type="match status" value="1"/>
</dbReference>
<gene>
    <name evidence="2" type="ORF">LTR78_004730</name>
</gene>